<evidence type="ECO:0000313" key="3">
    <source>
        <dbReference type="Proteomes" id="UP001523216"/>
    </source>
</evidence>
<organism evidence="2 3">
    <name type="scientific">Paractinoplanes hotanensis</name>
    <dbReference type="NCBI Taxonomy" id="2906497"/>
    <lineage>
        <taxon>Bacteria</taxon>
        <taxon>Bacillati</taxon>
        <taxon>Actinomycetota</taxon>
        <taxon>Actinomycetes</taxon>
        <taxon>Micromonosporales</taxon>
        <taxon>Micromonosporaceae</taxon>
        <taxon>Paractinoplanes</taxon>
    </lineage>
</organism>
<proteinExistence type="predicted"/>
<evidence type="ECO:0000313" key="2">
    <source>
        <dbReference type="EMBL" id="MCM4078480.1"/>
    </source>
</evidence>
<feature type="domain" description="QsdR TetR regulatory C-terminal" evidence="1">
    <location>
        <begin position="87"/>
        <end position="194"/>
    </location>
</feature>
<dbReference type="Proteomes" id="UP001523216">
    <property type="component" value="Unassembled WGS sequence"/>
</dbReference>
<reference evidence="2 3" key="1">
    <citation type="submission" date="2022-06" db="EMBL/GenBank/DDBJ databases">
        <title>Actinoplanes abujensis sp. nov., isolated from Nigerian arid soil.</title>
        <authorList>
            <person name="Ding P."/>
        </authorList>
    </citation>
    <scope>NUCLEOTIDE SEQUENCE [LARGE SCALE GENOMIC DNA]</scope>
    <source>
        <strain evidence="3">TRM88002</strain>
    </source>
</reference>
<name>A0ABT0XXY6_9ACTN</name>
<dbReference type="RefSeq" id="WP_251798312.1">
    <property type="nucleotide sequence ID" value="NZ_JAMQOL010000015.1"/>
</dbReference>
<evidence type="ECO:0000259" key="1">
    <source>
        <dbReference type="Pfam" id="PF18598"/>
    </source>
</evidence>
<sequence>MRAMVTVVGDERASRRVVTHEQVVRAGIEHFLSRSTIDMEELAVSMAISRATLYRVAGSRDALLDDVLRALTEAMFAESRAARTAAGFDGVVEISRHFGELLRSPVLETFLRQDPEAASRILFTPAGGVHESAVANQLTVFRETGLTDELPPDADLQHLAFLYVRMVGAFLYAEFFTGKKADFDELVPALRSLLNAAL</sequence>
<gene>
    <name evidence="2" type="ORF">LXN57_12975</name>
</gene>
<dbReference type="EMBL" id="JAMQOL010000015">
    <property type="protein sequence ID" value="MCM4078480.1"/>
    <property type="molecule type" value="Genomic_DNA"/>
</dbReference>
<dbReference type="SUPFAM" id="SSF46689">
    <property type="entry name" value="Homeodomain-like"/>
    <property type="match status" value="1"/>
</dbReference>
<dbReference type="InterPro" id="IPR041485">
    <property type="entry name" value="TetR_C_36"/>
</dbReference>
<dbReference type="InterPro" id="IPR009057">
    <property type="entry name" value="Homeodomain-like_sf"/>
</dbReference>
<keyword evidence="3" id="KW-1185">Reference proteome</keyword>
<dbReference type="Gene3D" id="1.10.357.10">
    <property type="entry name" value="Tetracycline Repressor, domain 2"/>
    <property type="match status" value="1"/>
</dbReference>
<accession>A0ABT0XXY6</accession>
<protein>
    <submittedName>
        <fullName evidence="2">QsdR family transcriptional regulator</fullName>
    </submittedName>
</protein>
<comment type="caution">
    <text evidence="2">The sequence shown here is derived from an EMBL/GenBank/DDBJ whole genome shotgun (WGS) entry which is preliminary data.</text>
</comment>
<dbReference type="Pfam" id="PF18598">
    <property type="entry name" value="TetR_C_36"/>
    <property type="match status" value="1"/>
</dbReference>